<dbReference type="RefSeq" id="WP_232471057.1">
    <property type="nucleotide sequence ID" value="NZ_FCOA02000026.1"/>
</dbReference>
<sequence length="69" mass="7749">MRANRAHAAALANAEDASLWRWFSALLDARDIRWCLSEQGWLVSVRHRHVATAASFDEAIRAAKARSDT</sequence>
<evidence type="ECO:0000313" key="1">
    <source>
        <dbReference type="EMBL" id="SAK84714.1"/>
    </source>
</evidence>
<dbReference type="AlphaFoldDB" id="A0A158CQR6"/>
<dbReference type="Proteomes" id="UP000054851">
    <property type="component" value="Unassembled WGS sequence"/>
</dbReference>
<keyword evidence="2" id="KW-1185">Reference proteome</keyword>
<proteinExistence type="predicted"/>
<organism evidence="1 2">
    <name type="scientific">Caballeronia hypogeia</name>
    <dbReference type="NCBI Taxonomy" id="1777140"/>
    <lineage>
        <taxon>Bacteria</taxon>
        <taxon>Pseudomonadati</taxon>
        <taxon>Pseudomonadota</taxon>
        <taxon>Betaproteobacteria</taxon>
        <taxon>Burkholderiales</taxon>
        <taxon>Burkholderiaceae</taxon>
        <taxon>Caballeronia</taxon>
    </lineage>
</organism>
<name>A0A158CQR6_9BURK</name>
<evidence type="ECO:0000313" key="2">
    <source>
        <dbReference type="Proteomes" id="UP000054851"/>
    </source>
</evidence>
<gene>
    <name evidence="1" type="ORF">AWB79_05818</name>
</gene>
<protein>
    <submittedName>
        <fullName evidence="1">Uncharacterized protein</fullName>
    </submittedName>
</protein>
<accession>A0A158CQR6</accession>
<reference evidence="1" key="1">
    <citation type="submission" date="2016-01" db="EMBL/GenBank/DDBJ databases">
        <authorList>
            <person name="Peeters C."/>
        </authorList>
    </citation>
    <scope>NUCLEOTIDE SEQUENCE</scope>
    <source>
        <strain evidence="1">LMG 29322</strain>
    </source>
</reference>
<comment type="caution">
    <text evidence="1">The sequence shown here is derived from an EMBL/GenBank/DDBJ whole genome shotgun (WGS) entry which is preliminary data.</text>
</comment>
<dbReference type="STRING" id="1777140.AWB79_05818"/>
<dbReference type="EMBL" id="FCOA02000026">
    <property type="protein sequence ID" value="SAK84714.1"/>
    <property type="molecule type" value="Genomic_DNA"/>
</dbReference>